<name>A0ABQ2GPP9_9DEIO</name>
<dbReference type="PANTHER" id="PTHR10357:SF210">
    <property type="entry name" value="MALTODEXTRIN GLUCOSIDASE"/>
    <property type="match status" value="1"/>
</dbReference>
<reference evidence="5" key="1">
    <citation type="journal article" date="2019" name="Int. J. Syst. Evol. Microbiol.">
        <title>The Global Catalogue of Microorganisms (GCM) 10K type strain sequencing project: providing services to taxonomists for standard genome sequencing and annotation.</title>
        <authorList>
            <consortium name="The Broad Institute Genomics Platform"/>
            <consortium name="The Broad Institute Genome Sequencing Center for Infectious Disease"/>
            <person name="Wu L."/>
            <person name="Ma J."/>
        </authorList>
    </citation>
    <scope>NUCLEOTIDE SEQUENCE [LARGE SCALE GENOMIC DNA]</scope>
    <source>
        <strain evidence="5">JCM 15443</strain>
    </source>
</reference>
<dbReference type="Gene3D" id="2.60.40.1180">
    <property type="entry name" value="Golgi alpha-mannosidase II"/>
    <property type="match status" value="1"/>
</dbReference>
<dbReference type="SUPFAM" id="SSF51445">
    <property type="entry name" value="(Trans)glycosidases"/>
    <property type="match status" value="1"/>
</dbReference>
<organism evidence="4 5">
    <name type="scientific">Deinococcus aerophilus</name>
    <dbReference type="NCBI Taxonomy" id="522488"/>
    <lineage>
        <taxon>Bacteria</taxon>
        <taxon>Thermotogati</taxon>
        <taxon>Deinococcota</taxon>
        <taxon>Deinococci</taxon>
        <taxon>Deinococcales</taxon>
        <taxon>Deinococcaceae</taxon>
        <taxon>Deinococcus</taxon>
    </lineage>
</organism>
<dbReference type="SUPFAM" id="SSF51011">
    <property type="entry name" value="Glycosyl hydrolase domain"/>
    <property type="match status" value="1"/>
</dbReference>
<dbReference type="PANTHER" id="PTHR10357">
    <property type="entry name" value="ALPHA-AMYLASE FAMILY MEMBER"/>
    <property type="match status" value="1"/>
</dbReference>
<dbReference type="Pfam" id="PF00128">
    <property type="entry name" value="Alpha-amylase"/>
    <property type="match status" value="1"/>
</dbReference>
<dbReference type="Gene3D" id="3.20.20.80">
    <property type="entry name" value="Glycosidases"/>
    <property type="match status" value="1"/>
</dbReference>
<keyword evidence="5" id="KW-1185">Reference proteome</keyword>
<dbReference type="InterPro" id="IPR013780">
    <property type="entry name" value="Glyco_hydro_b"/>
</dbReference>
<dbReference type="RefSeq" id="WP_188902484.1">
    <property type="nucleotide sequence ID" value="NZ_BMOM01000007.1"/>
</dbReference>
<protein>
    <submittedName>
        <fullName evidence="4">Alpha-amylase</fullName>
    </submittedName>
</protein>
<keyword evidence="1" id="KW-0378">Hydrolase</keyword>
<evidence type="ECO:0000256" key="1">
    <source>
        <dbReference type="ARBA" id="ARBA00022801"/>
    </source>
</evidence>
<evidence type="ECO:0000313" key="4">
    <source>
        <dbReference type="EMBL" id="GGM05583.1"/>
    </source>
</evidence>
<gene>
    <name evidence="4" type="ORF">GCM10010841_12430</name>
</gene>
<dbReference type="Proteomes" id="UP000661918">
    <property type="component" value="Unassembled WGS sequence"/>
</dbReference>
<dbReference type="EMBL" id="BMOM01000007">
    <property type="protein sequence ID" value="GGM05583.1"/>
    <property type="molecule type" value="Genomic_DNA"/>
</dbReference>
<comment type="caution">
    <text evidence="4">The sequence shown here is derived from an EMBL/GenBank/DDBJ whole genome shotgun (WGS) entry which is preliminary data.</text>
</comment>
<dbReference type="SMART" id="SM00642">
    <property type="entry name" value="Aamy"/>
    <property type="match status" value="1"/>
</dbReference>
<sequence length="493" mass="55621">MTALLPNARTAATHPITPEWVKDAVFYQIFPDRFARSGRVTGLNLQRWGDEPEYNRYMGGDLWGVIERLDHIQGLGVNAIYFCPVFQSASNHRYHTHDYFQVDPMLGGNEALRALIDEAHRRGMRVVLDGVFNHCSRGFFQFNDLLEQGEASAYREWFHPEGWPLNPYDESQPARYAAWWGNRALPKFNTDHPAVRDFLWEVAEYWVRFGIDGWRLDVPNEIDDDSFWQEFRRRVKAINPEAYIVGEIWGDAHRWLAGDQFDAVMNYHFTRPCLAFFGARTLDHPMNERSGTGRVDPVDAPAFAARMSEVAHLYHPEIVQAQLNLLDSHDTARFLTAVGGDVTAYRLATVFQMTYPGAPCIYYGDEIGLPGGPDPDCRRAFPWDAGEWDHGTLTLTRTLIAARHSSPALRRGEFTVLYAVGEALVYARHTGDSRAYVLINGARSAARLPVGGVQPGTYRDVLGGQTHTWTADGLATGPDLPLPARSAVVLIQE</sequence>
<dbReference type="InterPro" id="IPR006047">
    <property type="entry name" value="GH13_cat_dom"/>
</dbReference>
<feature type="domain" description="Glycosyl hydrolase family 13 catalytic" evidence="3">
    <location>
        <begin position="28"/>
        <end position="403"/>
    </location>
</feature>
<evidence type="ECO:0000313" key="5">
    <source>
        <dbReference type="Proteomes" id="UP000661918"/>
    </source>
</evidence>
<dbReference type="CDD" id="cd11338">
    <property type="entry name" value="AmyAc_CMD"/>
    <property type="match status" value="1"/>
</dbReference>
<evidence type="ECO:0000259" key="3">
    <source>
        <dbReference type="SMART" id="SM00642"/>
    </source>
</evidence>
<keyword evidence="2" id="KW-0326">Glycosidase</keyword>
<proteinExistence type="predicted"/>
<dbReference type="InterPro" id="IPR017853">
    <property type="entry name" value="GH"/>
</dbReference>
<accession>A0ABQ2GPP9</accession>
<evidence type="ECO:0000256" key="2">
    <source>
        <dbReference type="ARBA" id="ARBA00023295"/>
    </source>
</evidence>